<dbReference type="PANTHER" id="PTHR35011">
    <property type="entry name" value="2,3-DIKETO-L-GULONATE TRAP TRANSPORTER SMALL PERMEASE PROTEIN YIAM"/>
    <property type="match status" value="1"/>
</dbReference>
<dbReference type="GO" id="GO:0022857">
    <property type="term" value="F:transmembrane transporter activity"/>
    <property type="evidence" value="ECO:0007669"/>
    <property type="project" value="TreeGrafter"/>
</dbReference>
<keyword evidence="4" id="KW-0997">Cell inner membrane</keyword>
<evidence type="ECO:0000313" key="11">
    <source>
        <dbReference type="EMBL" id="KGJ53734.1"/>
    </source>
</evidence>
<dbReference type="Pfam" id="PF04290">
    <property type="entry name" value="DctQ"/>
    <property type="match status" value="1"/>
</dbReference>
<accession>A0A099I6Z5</accession>
<evidence type="ECO:0000256" key="2">
    <source>
        <dbReference type="ARBA" id="ARBA00022448"/>
    </source>
</evidence>
<evidence type="ECO:0000256" key="6">
    <source>
        <dbReference type="ARBA" id="ARBA00022989"/>
    </source>
</evidence>
<evidence type="ECO:0000259" key="10">
    <source>
        <dbReference type="Pfam" id="PF04290"/>
    </source>
</evidence>
<evidence type="ECO:0000256" key="7">
    <source>
        <dbReference type="ARBA" id="ARBA00023136"/>
    </source>
</evidence>
<evidence type="ECO:0000256" key="9">
    <source>
        <dbReference type="SAM" id="Phobius"/>
    </source>
</evidence>
<keyword evidence="7 9" id="KW-0472">Membrane</keyword>
<name>A0A099I6Z5_CLOIN</name>
<evidence type="ECO:0000256" key="1">
    <source>
        <dbReference type="ARBA" id="ARBA00004429"/>
    </source>
</evidence>
<feature type="transmembrane region" description="Helical" evidence="9">
    <location>
        <begin position="47"/>
        <end position="64"/>
    </location>
</feature>
<sequence>MKIIRWLDDNLEEALLIALLVTMTLLMGLQVFSRYILNASLSWSEELTRYLFIWSGFLSISYCIKKWISIKIDQVILMFPKPVYVVAQLVLNVILFALFAFLAWHAVTYLQMSIASAQKSPALGLPMPIVQAAPLVGFTLAAVRALQQIVLEIGNIRYFITCGKIKERGE</sequence>
<feature type="transmembrane region" description="Helical" evidence="9">
    <location>
        <begin position="14"/>
        <end position="35"/>
    </location>
</feature>
<evidence type="ECO:0000256" key="3">
    <source>
        <dbReference type="ARBA" id="ARBA00022475"/>
    </source>
</evidence>
<evidence type="ECO:0000256" key="5">
    <source>
        <dbReference type="ARBA" id="ARBA00022692"/>
    </source>
</evidence>
<evidence type="ECO:0000256" key="8">
    <source>
        <dbReference type="ARBA" id="ARBA00038436"/>
    </source>
</evidence>
<comment type="caution">
    <text evidence="11">The sequence shown here is derived from an EMBL/GenBank/DDBJ whole genome shotgun (WGS) entry which is preliminary data.</text>
</comment>
<keyword evidence="3" id="KW-1003">Cell membrane</keyword>
<dbReference type="InterPro" id="IPR007387">
    <property type="entry name" value="TRAP_DctQ"/>
</dbReference>
<dbReference type="AlphaFoldDB" id="A0A099I6Z5"/>
<keyword evidence="6 9" id="KW-1133">Transmembrane helix</keyword>
<dbReference type="EMBL" id="JQIF01000034">
    <property type="protein sequence ID" value="KGJ53734.1"/>
    <property type="molecule type" value="Genomic_DNA"/>
</dbReference>
<dbReference type="InterPro" id="IPR055348">
    <property type="entry name" value="DctQ"/>
</dbReference>
<comment type="similarity">
    <text evidence="8">Belongs to the TRAP transporter small permease family.</text>
</comment>
<evidence type="ECO:0000256" key="4">
    <source>
        <dbReference type="ARBA" id="ARBA00022519"/>
    </source>
</evidence>
<keyword evidence="2" id="KW-0813">Transport</keyword>
<comment type="subcellular location">
    <subcellularLocation>
        <location evidence="1">Cell inner membrane</location>
        <topology evidence="1">Multi-pass membrane protein</topology>
    </subcellularLocation>
</comment>
<feature type="transmembrane region" description="Helical" evidence="9">
    <location>
        <begin position="85"/>
        <end position="107"/>
    </location>
</feature>
<keyword evidence="5 9" id="KW-0812">Transmembrane</keyword>
<dbReference type="Proteomes" id="UP000030008">
    <property type="component" value="Unassembled WGS sequence"/>
</dbReference>
<gene>
    <name evidence="11" type="ORF">CIAN88_07440</name>
</gene>
<feature type="domain" description="Tripartite ATP-independent periplasmic transporters DctQ component" evidence="10">
    <location>
        <begin position="23"/>
        <end position="151"/>
    </location>
</feature>
<reference evidence="11 12" key="1">
    <citation type="submission" date="2014-08" db="EMBL/GenBank/DDBJ databases">
        <title>Clostridium innocuum, an unnegligible vancomycin-resistant pathogen causing extra-intestinal infections.</title>
        <authorList>
            <person name="Feng Y."/>
            <person name="Chiu C.-H."/>
        </authorList>
    </citation>
    <scope>NUCLEOTIDE SEQUENCE [LARGE SCALE GENOMIC DNA]</scope>
    <source>
        <strain evidence="11 12">AN88</strain>
    </source>
</reference>
<organism evidence="11 12">
    <name type="scientific">Clostridium innocuum</name>
    <dbReference type="NCBI Taxonomy" id="1522"/>
    <lineage>
        <taxon>Bacteria</taxon>
        <taxon>Bacillati</taxon>
        <taxon>Bacillota</taxon>
        <taxon>Clostridia</taxon>
        <taxon>Eubacteriales</taxon>
        <taxon>Clostridiaceae</taxon>
        <taxon>Clostridium</taxon>
    </lineage>
</organism>
<proteinExistence type="inferred from homology"/>
<dbReference type="GO" id="GO:0005886">
    <property type="term" value="C:plasma membrane"/>
    <property type="evidence" value="ECO:0007669"/>
    <property type="project" value="UniProtKB-SubCell"/>
</dbReference>
<protein>
    <submittedName>
        <fullName evidence="11">C4-dicarboxylate ABC transporter substrate-binding protein</fullName>
    </submittedName>
</protein>
<dbReference type="RefSeq" id="WP_044904805.1">
    <property type="nucleotide sequence ID" value="NZ_JQIF01000034.1"/>
</dbReference>
<dbReference type="GO" id="GO:0015740">
    <property type="term" value="P:C4-dicarboxylate transport"/>
    <property type="evidence" value="ECO:0007669"/>
    <property type="project" value="TreeGrafter"/>
</dbReference>
<evidence type="ECO:0000313" key="12">
    <source>
        <dbReference type="Proteomes" id="UP000030008"/>
    </source>
</evidence>
<dbReference type="PANTHER" id="PTHR35011:SF2">
    <property type="entry name" value="2,3-DIKETO-L-GULONATE TRAP TRANSPORTER SMALL PERMEASE PROTEIN YIAM"/>
    <property type="match status" value="1"/>
</dbReference>